<dbReference type="KEGG" id="eam:EAMY_2189"/>
<evidence type="ECO:0000313" key="3">
    <source>
        <dbReference type="Proteomes" id="UP000001841"/>
    </source>
</evidence>
<dbReference type="AlphaFoldDB" id="D4HW40"/>
<keyword evidence="1" id="KW-0472">Membrane</keyword>
<feature type="transmembrane region" description="Helical" evidence="1">
    <location>
        <begin position="25"/>
        <end position="43"/>
    </location>
</feature>
<reference evidence="2 3" key="1">
    <citation type="journal article" date="2010" name="Mol. Plant Microbe Interact.">
        <title>Complete genome sequence of the fire blight pathogen Erwinia amylovora CFBP 1430 and comparison to other Erwinia spp.</title>
        <authorList>
            <person name="Smits T.H."/>
            <person name="Rezzonico F."/>
            <person name="Kamber T."/>
            <person name="Blom J."/>
            <person name="Goesmann A."/>
            <person name="Frey J.E."/>
            <person name="Duffy B."/>
        </authorList>
    </citation>
    <scope>NUCLEOTIDE SEQUENCE [LARGE SCALE GENOMIC DNA]</scope>
    <source>
        <strain evidence="3">CFBP1430</strain>
    </source>
</reference>
<protein>
    <submittedName>
        <fullName evidence="2">Uncharacterized protein</fullName>
    </submittedName>
</protein>
<dbReference type="EMBL" id="FN434113">
    <property type="protein sequence ID" value="CBA21231.1"/>
    <property type="molecule type" value="Genomic_DNA"/>
</dbReference>
<organism evidence="2 3">
    <name type="scientific">Erwinia amylovora (strain CFBP1430)</name>
    <dbReference type="NCBI Taxonomy" id="665029"/>
    <lineage>
        <taxon>Bacteria</taxon>
        <taxon>Pseudomonadati</taxon>
        <taxon>Pseudomonadota</taxon>
        <taxon>Gammaproteobacteria</taxon>
        <taxon>Enterobacterales</taxon>
        <taxon>Erwiniaceae</taxon>
        <taxon>Erwinia</taxon>
    </lineage>
</organism>
<sequence length="60" mass="6762">MRSKCRCFCSQKVLKRDTQSKPAKWFLAKILHSALIFSLMIILKSEGALKGGVISTLNKH</sequence>
<gene>
    <name evidence="2" type="ordered locus">EAMY_2189</name>
</gene>
<evidence type="ECO:0000256" key="1">
    <source>
        <dbReference type="SAM" id="Phobius"/>
    </source>
</evidence>
<dbReference type="HOGENOM" id="CLU_2934341_0_0_6"/>
<name>D4HW40_ERWAC</name>
<accession>D4HW40</accession>
<dbReference type="Proteomes" id="UP000001841">
    <property type="component" value="Chromosome"/>
</dbReference>
<evidence type="ECO:0000313" key="2">
    <source>
        <dbReference type="EMBL" id="CBA21231.1"/>
    </source>
</evidence>
<keyword evidence="1" id="KW-1133">Transmembrane helix</keyword>
<proteinExistence type="predicted"/>
<keyword evidence="1" id="KW-0812">Transmembrane</keyword>